<accession>A1TYT5</accession>
<evidence type="ECO:0000256" key="1">
    <source>
        <dbReference type="SAM" id="MobiDB-lite"/>
    </source>
</evidence>
<dbReference type="HOGENOM" id="CLU_008342_1_0_6"/>
<dbReference type="KEGG" id="maq:Maqu_0807"/>
<feature type="domain" description="T6SS Phospholipase effector Tle1-like catalytic" evidence="2">
    <location>
        <begin position="380"/>
        <end position="478"/>
    </location>
</feature>
<protein>
    <recommendedName>
        <fullName evidence="2">T6SS Phospholipase effector Tle1-like catalytic domain-containing protein</fullName>
    </recommendedName>
</protein>
<sequence>MKIIQPQDLRAADLPGLESPFFALEKARRFIQNNPNINLERLLGQPATYGLGARAFNLQRNTHIENVLREIRDGRLLLVFDSIDGEPSSPVVRWREEVGGEGRWQVTDTGVDHEIIAGVNALNQHGITPGDLRVQGSLGVGSLPSGDFAMEYRLKQREQASRQDVQSGGSPSSFSKNVSPVSPLTKATESSTTEAPPEVHLEIGIFTDGTLNNAENSRELEERVATECVEAFERGEMSLEECEYRLSLALGGSYGNAPSNVAKLATHYAETKGKSGNRVIHRLWVYAPGIGTKTGEGDSLVGSISGMGETGIVSQVRDVFANAANRVSELELPGQIRVLKVDLFGFSRGAASARHAVYEIQKGQSGALGEAFRKEGIDWPEETKIRFVGLFDTVAAIVNPLLLDFAPGNSLNEPVRVSLDPAHVERAVHIVAADEVRKNFSLNSLHNADGSLPEAFREISLPGVHSDIGGGYPDAQREDVLLTPYHLIPTSRHRWPEQTMQWDNLEELRSTIASEGWVGERSSPDQLSERYESATAGFGAEADSYLGIYKKVSFHPAPDGRVELALRMVREVRGEYSRIALKVMYELAKESGVPFGDINRSESARLPEDLEPIAETILDQVASGSDSPSLSTEQRALIRQRYAHYSANYNPLRTMVKGLVATFRLGRHFSPNAPADSGKRTIHPNN</sequence>
<reference evidence="4" key="1">
    <citation type="journal article" date="2011" name="Appl. Environ. Microbiol.">
        <title>Genomic potential of Marinobacter aquaeolei, a biogeochemical 'opportunitroph'.</title>
        <authorList>
            <person name="Singer E."/>
            <person name="Webb E.A."/>
            <person name="Nelson W.C."/>
            <person name="Heidelberg J.F."/>
            <person name="Ivanova N."/>
            <person name="Pati A."/>
            <person name="Edwards K.J."/>
        </authorList>
    </citation>
    <scope>NUCLEOTIDE SEQUENCE [LARGE SCALE GENOMIC DNA]</scope>
    <source>
        <strain evidence="4">ATCC 700491 / DSM 11845 / VT8</strain>
    </source>
</reference>
<proteinExistence type="predicted"/>
<feature type="compositionally biased region" description="Polar residues" evidence="1">
    <location>
        <begin position="162"/>
        <end position="194"/>
    </location>
</feature>
<dbReference type="InterPro" id="IPR018712">
    <property type="entry name" value="Tle1-like_cat"/>
</dbReference>
<dbReference type="AlphaFoldDB" id="A1TYT5"/>
<evidence type="ECO:0000313" key="4">
    <source>
        <dbReference type="Proteomes" id="UP000000998"/>
    </source>
</evidence>
<gene>
    <name evidence="3" type="ordered locus">Maqu_0807</name>
</gene>
<dbReference type="STRING" id="351348.Maqu_0807"/>
<dbReference type="PANTHER" id="PTHR33840">
    <property type="match status" value="1"/>
</dbReference>
<dbReference type="eggNOG" id="COG3157">
    <property type="taxonomic scope" value="Bacteria"/>
</dbReference>
<dbReference type="RefSeq" id="WP_011784326.1">
    <property type="nucleotide sequence ID" value="NC_008740.1"/>
</dbReference>
<dbReference type="OrthoDB" id="4378831at2"/>
<evidence type="ECO:0000259" key="2">
    <source>
        <dbReference type="Pfam" id="PF09994"/>
    </source>
</evidence>
<dbReference type="EMBL" id="CP000514">
    <property type="protein sequence ID" value="ABM17904.1"/>
    <property type="molecule type" value="Genomic_DNA"/>
</dbReference>
<organism evidence="3 4">
    <name type="scientific">Marinobacter nauticus (strain ATCC 700491 / DSM 11845 / VT8)</name>
    <name type="common">Marinobacter aquaeolei</name>
    <dbReference type="NCBI Taxonomy" id="351348"/>
    <lineage>
        <taxon>Bacteria</taxon>
        <taxon>Pseudomonadati</taxon>
        <taxon>Pseudomonadota</taxon>
        <taxon>Gammaproteobacteria</taxon>
        <taxon>Pseudomonadales</taxon>
        <taxon>Marinobacteraceae</taxon>
        <taxon>Marinobacter</taxon>
    </lineage>
</organism>
<name>A1TYT5_MARN8</name>
<dbReference type="Proteomes" id="UP000000998">
    <property type="component" value="Chromosome"/>
</dbReference>
<dbReference type="Pfam" id="PF09994">
    <property type="entry name" value="T6SS_Tle1-like_cat"/>
    <property type="match status" value="2"/>
</dbReference>
<feature type="region of interest" description="Disordered" evidence="1">
    <location>
        <begin position="157"/>
        <end position="198"/>
    </location>
</feature>
<feature type="domain" description="T6SS Phospholipase effector Tle1-like catalytic" evidence="2">
    <location>
        <begin position="256"/>
        <end position="355"/>
    </location>
</feature>
<evidence type="ECO:0000313" key="3">
    <source>
        <dbReference type="EMBL" id="ABM17904.1"/>
    </source>
</evidence>
<dbReference type="PANTHER" id="PTHR33840:SF1">
    <property type="entry name" value="TLE1 PHOSPHOLIPASE DOMAIN-CONTAINING PROTEIN"/>
    <property type="match status" value="1"/>
</dbReference>